<evidence type="ECO:0000256" key="4">
    <source>
        <dbReference type="ARBA" id="ARBA00022989"/>
    </source>
</evidence>
<dbReference type="InterPro" id="IPR004342">
    <property type="entry name" value="EXS_C"/>
</dbReference>
<dbReference type="PROSITE" id="PS51382">
    <property type="entry name" value="SPX"/>
    <property type="match status" value="1"/>
</dbReference>
<protein>
    <recommendedName>
        <fullName evidence="12">SPX domain-containing protein</fullName>
    </recommendedName>
</protein>
<accession>A0ABD3PV06</accession>
<evidence type="ECO:0000256" key="2">
    <source>
        <dbReference type="ARBA" id="ARBA00009665"/>
    </source>
</evidence>
<dbReference type="PROSITE" id="PS51380">
    <property type="entry name" value="EXS"/>
    <property type="match status" value="1"/>
</dbReference>
<evidence type="ECO:0000256" key="6">
    <source>
        <dbReference type="SAM" id="MobiDB-lite"/>
    </source>
</evidence>
<evidence type="ECO:0000259" key="9">
    <source>
        <dbReference type="PROSITE" id="PS51382"/>
    </source>
</evidence>
<dbReference type="Pfam" id="PF03124">
    <property type="entry name" value="EXS"/>
    <property type="match status" value="1"/>
</dbReference>
<dbReference type="PANTHER" id="PTHR10783:SF103">
    <property type="entry name" value="SOLUTE CARRIER FAMILY 53 MEMBER 1"/>
    <property type="match status" value="1"/>
</dbReference>
<keyword evidence="5 7" id="KW-0472">Membrane</keyword>
<dbReference type="Proteomes" id="UP001516023">
    <property type="component" value="Unassembled WGS sequence"/>
</dbReference>
<comment type="similarity">
    <text evidence="2">Belongs to the SYG1 (TC 2.A.94) family.</text>
</comment>
<proteinExistence type="inferred from homology"/>
<feature type="domain" description="SPX" evidence="9">
    <location>
        <begin position="2"/>
        <end position="387"/>
    </location>
</feature>
<evidence type="ECO:0000256" key="5">
    <source>
        <dbReference type="ARBA" id="ARBA00023136"/>
    </source>
</evidence>
<evidence type="ECO:0000313" key="10">
    <source>
        <dbReference type="EMBL" id="KAL3791817.1"/>
    </source>
</evidence>
<feature type="region of interest" description="Disordered" evidence="6">
    <location>
        <begin position="80"/>
        <end position="151"/>
    </location>
</feature>
<dbReference type="EMBL" id="JABMIG020000109">
    <property type="protein sequence ID" value="KAL3791817.1"/>
    <property type="molecule type" value="Genomic_DNA"/>
</dbReference>
<name>A0ABD3PV06_9STRA</name>
<evidence type="ECO:0000256" key="3">
    <source>
        <dbReference type="ARBA" id="ARBA00022692"/>
    </source>
</evidence>
<keyword evidence="3 7" id="KW-0812">Transmembrane</keyword>
<evidence type="ECO:0000313" key="11">
    <source>
        <dbReference type="Proteomes" id="UP001516023"/>
    </source>
</evidence>
<sequence length="912" mass="105096">MVEFGLKLEDNKVEQWSDKYIDYEKLKSILKKAKAAHNHVEELKKKLPREVVEGCLREFAVNKAREVQFQQEIAQQTHITHQTQITHLQQQQKHNNEEGHNEGNSAHFEISSRSSSSLSPLAEAQIPTDSTPLLAGRRPSFGSNSEQSVAGGGQVALRRQNSWGNFSHTMFRVTSYLGLADEKKVFWMSLEDASVKKDSFSVMYNGEISKVKDFYQDKLHEISQHIEAIIESVDTSRIKSHPKKARRGSMFAFNELVLKFENAMHHKRVTSDSIGVAKQNFRHHRKSSGQGSLDNFPSIWGSASGDSSDDVIQDAESNGVLQIKRQSSVDKLDLERESDSIKRALTDVYRNAKMLHNYSIMNYTGFVKIAKKFDKTLPEHKGLFKDNICDDGMQAEVLAAKVERMYSKWFCDGNIREAQAQLLSKRGDGLMMDWTQLRLGYRLGMCSILGLWVAWDCIWGQFAKGEISIGGRSAFPVFRACFGLVCWHWFWGMSVYIWSRYRINYIYLFEFDPRNIDTPIDIFNDAVDELLVFLLLMLMYYKAGAGDMPQIVPPGAYPVFLIVYTAKCLIFPWKMRKPMWIAIRQVILAPFVSPTFFLIYVGDVFTSMVKVFQDILWAICFVVSGDWLLSEPGNHHKHSAPLHMWAQSFWYKNVAIPLICLFPLWLRFNQCLRRYLDTGKRVPNLPNAFKYAMSQTVTLFGTFHPLYLMNGGEISHSIDGSEASGDSLIRRRSNLFQIFWMGLFIASSLYSFFWDVYMDWGLGRKEYGFLGPRLMFPRKSYYYMVIGADLVLRFMWVLTLVPPESGAKFELPAYLNAISMTVELFRRTIWSFFRLEHEQRQNTSGFRRVNVVPLHFSTGHKHKYNERHWVGWKVLAEIVVVTLIVVVISAFSVISAQRATTHYQLKLSRTDL</sequence>
<feature type="transmembrane region" description="Helical" evidence="7">
    <location>
        <begin position="649"/>
        <end position="668"/>
    </location>
</feature>
<dbReference type="GO" id="GO:0016020">
    <property type="term" value="C:membrane"/>
    <property type="evidence" value="ECO:0007669"/>
    <property type="project" value="UniProtKB-SubCell"/>
</dbReference>
<keyword evidence="4 7" id="KW-1133">Transmembrane helix</keyword>
<keyword evidence="11" id="KW-1185">Reference proteome</keyword>
<feature type="transmembrane region" description="Helical" evidence="7">
    <location>
        <begin position="522"/>
        <end position="543"/>
    </location>
</feature>
<feature type="domain" description="EXS" evidence="8">
    <location>
        <begin position="647"/>
        <end position="866"/>
    </location>
</feature>
<feature type="compositionally biased region" description="Low complexity" evidence="6">
    <location>
        <begin position="80"/>
        <end position="93"/>
    </location>
</feature>
<dbReference type="AlphaFoldDB" id="A0ABD3PV06"/>
<dbReference type="InterPro" id="IPR004331">
    <property type="entry name" value="SPX_dom"/>
</dbReference>
<comment type="caution">
    <text evidence="10">The sequence shown here is derived from an EMBL/GenBank/DDBJ whole genome shotgun (WGS) entry which is preliminary data.</text>
</comment>
<dbReference type="PANTHER" id="PTHR10783">
    <property type="entry name" value="XENOTROPIC AND POLYTROPIC RETROVIRUS RECEPTOR 1-RELATED"/>
    <property type="match status" value="1"/>
</dbReference>
<evidence type="ECO:0000256" key="7">
    <source>
        <dbReference type="SAM" id="Phobius"/>
    </source>
</evidence>
<comment type="subcellular location">
    <subcellularLocation>
        <location evidence="1">Membrane</location>
        <topology evidence="1">Multi-pass membrane protein</topology>
    </subcellularLocation>
</comment>
<dbReference type="Pfam" id="PF03105">
    <property type="entry name" value="SPX"/>
    <property type="match status" value="1"/>
</dbReference>
<evidence type="ECO:0000256" key="1">
    <source>
        <dbReference type="ARBA" id="ARBA00004141"/>
    </source>
</evidence>
<feature type="transmembrane region" description="Helical" evidence="7">
    <location>
        <begin position="738"/>
        <end position="760"/>
    </location>
</feature>
<evidence type="ECO:0008006" key="12">
    <source>
        <dbReference type="Google" id="ProtNLM"/>
    </source>
</evidence>
<feature type="transmembrane region" description="Helical" evidence="7">
    <location>
        <begin position="874"/>
        <end position="896"/>
    </location>
</feature>
<reference evidence="10 11" key="1">
    <citation type="journal article" date="2020" name="G3 (Bethesda)">
        <title>Improved Reference Genome for Cyclotella cryptica CCMP332, a Model for Cell Wall Morphogenesis, Salinity Adaptation, and Lipid Production in Diatoms (Bacillariophyta).</title>
        <authorList>
            <person name="Roberts W.R."/>
            <person name="Downey K.M."/>
            <person name="Ruck E.C."/>
            <person name="Traller J.C."/>
            <person name="Alverson A.J."/>
        </authorList>
    </citation>
    <scope>NUCLEOTIDE SEQUENCE [LARGE SCALE GENOMIC DNA]</scope>
    <source>
        <strain evidence="10 11">CCMP332</strain>
    </source>
</reference>
<feature type="transmembrane region" description="Helical" evidence="7">
    <location>
        <begin position="585"/>
        <end position="605"/>
    </location>
</feature>
<feature type="transmembrane region" description="Helical" evidence="7">
    <location>
        <begin position="555"/>
        <end position="573"/>
    </location>
</feature>
<organism evidence="10 11">
    <name type="scientific">Cyclotella cryptica</name>
    <dbReference type="NCBI Taxonomy" id="29204"/>
    <lineage>
        <taxon>Eukaryota</taxon>
        <taxon>Sar</taxon>
        <taxon>Stramenopiles</taxon>
        <taxon>Ochrophyta</taxon>
        <taxon>Bacillariophyta</taxon>
        <taxon>Coscinodiscophyceae</taxon>
        <taxon>Thalassiosirophycidae</taxon>
        <taxon>Stephanodiscales</taxon>
        <taxon>Stephanodiscaceae</taxon>
        <taxon>Cyclotella</taxon>
    </lineage>
</organism>
<evidence type="ECO:0000259" key="8">
    <source>
        <dbReference type="PROSITE" id="PS51380"/>
    </source>
</evidence>
<feature type="transmembrane region" description="Helical" evidence="7">
    <location>
        <begin position="482"/>
        <end position="501"/>
    </location>
</feature>
<gene>
    <name evidence="10" type="ORF">HJC23_002448</name>
</gene>